<reference evidence="2" key="1">
    <citation type="submission" date="2020-02" db="EMBL/GenBank/DDBJ databases">
        <authorList>
            <person name="Shen X.-R."/>
            <person name="Zhang Y.-X."/>
        </authorList>
    </citation>
    <scope>NUCLEOTIDE SEQUENCE</scope>
    <source>
        <strain evidence="2">SYP-B3998</strain>
    </source>
</reference>
<protein>
    <submittedName>
        <fullName evidence="2">Uncharacterized protein</fullName>
    </submittedName>
</protein>
<evidence type="ECO:0000313" key="2">
    <source>
        <dbReference type="EMBL" id="NEW06737.1"/>
    </source>
</evidence>
<keyword evidence="1" id="KW-0472">Membrane</keyword>
<accession>A0A6G3ZZA7</accession>
<feature type="transmembrane region" description="Helical" evidence="1">
    <location>
        <begin position="25"/>
        <end position="46"/>
    </location>
</feature>
<sequence length="48" mass="5536">MTEQQGLVNYIWWEKHVYAKDKAEVFALYSSLAFDLTITSIITPFLPG</sequence>
<dbReference type="AlphaFoldDB" id="A0A6G3ZZA7"/>
<keyword evidence="1" id="KW-1133">Transmembrane helix</keyword>
<name>A0A6G3ZZA7_9BACL</name>
<gene>
    <name evidence="2" type="ORF">GK047_12000</name>
</gene>
<dbReference type="RefSeq" id="WP_163946291.1">
    <property type="nucleotide sequence ID" value="NZ_JAAIKC010000003.1"/>
</dbReference>
<organism evidence="2">
    <name type="scientific">Paenibacillus sp. SYP-B3998</name>
    <dbReference type="NCBI Taxonomy" id="2678564"/>
    <lineage>
        <taxon>Bacteria</taxon>
        <taxon>Bacillati</taxon>
        <taxon>Bacillota</taxon>
        <taxon>Bacilli</taxon>
        <taxon>Bacillales</taxon>
        <taxon>Paenibacillaceae</taxon>
        <taxon>Paenibacillus</taxon>
    </lineage>
</organism>
<keyword evidence="1" id="KW-0812">Transmembrane</keyword>
<evidence type="ECO:0000256" key="1">
    <source>
        <dbReference type="SAM" id="Phobius"/>
    </source>
</evidence>
<comment type="caution">
    <text evidence="2">The sequence shown here is derived from an EMBL/GenBank/DDBJ whole genome shotgun (WGS) entry which is preliminary data.</text>
</comment>
<dbReference type="EMBL" id="JAAIKC010000003">
    <property type="protein sequence ID" value="NEW06737.1"/>
    <property type="molecule type" value="Genomic_DNA"/>
</dbReference>
<proteinExistence type="predicted"/>